<dbReference type="PROSITE" id="PS00109">
    <property type="entry name" value="PROTEIN_KINASE_TYR"/>
    <property type="match status" value="1"/>
</dbReference>
<keyword evidence="14" id="KW-1185">Reference proteome</keyword>
<dbReference type="GO" id="GO:0005524">
    <property type="term" value="F:ATP binding"/>
    <property type="evidence" value="ECO:0007669"/>
    <property type="project" value="UniProtKB-UniRule"/>
</dbReference>
<evidence type="ECO:0000256" key="7">
    <source>
        <dbReference type="ARBA" id="ARBA00051245"/>
    </source>
</evidence>
<dbReference type="CDD" id="cd00192">
    <property type="entry name" value="PTKc"/>
    <property type="match status" value="1"/>
</dbReference>
<dbReference type="InterPro" id="IPR011009">
    <property type="entry name" value="Kinase-like_dom_sf"/>
</dbReference>
<dbReference type="InterPro" id="IPR017441">
    <property type="entry name" value="Protein_kinase_ATP_BS"/>
</dbReference>
<protein>
    <recommendedName>
        <fullName evidence="1">non-specific protein-tyrosine kinase</fullName>
        <ecNumber evidence="1">2.7.10.2</ecNumber>
    </recommendedName>
</protein>
<keyword evidence="6" id="KW-0829">Tyrosine-protein kinase</keyword>
<feature type="domain" description="SH2" evidence="11">
    <location>
        <begin position="219"/>
        <end position="329"/>
    </location>
</feature>
<dbReference type="PROSITE" id="PS50001">
    <property type="entry name" value="SH2"/>
    <property type="match status" value="1"/>
</dbReference>
<sequence length="666" mass="74854">MAQASRESAIAHVSNLIVYSSYQRPATSDQRPATSDQRPATSDQHQTMDNGNRGKKNVAKWISGSIEGDKGGAAGERSRVGGIQNAKNIIYTVIGGVFRLKGGSEALPTTPCEPTSPNQPNVNMQNPKPEAPPGYEIEGSEAAHSGVMPKTEDKVLSELTSTEGTGKCGIREGLLMTAEERKKVIAMRDIEDLHQVIVPLREAKKVQIDDETFLEKLYFFHGFLPQMECRVFLRRAGDFLIRKWEDEGKDYIVVSVGVLLEYTRDVSDDMDQNYGADEPVFIKDYVVKRNKKGLFIDYEINFDSLENLLVYYLFHPHKESLEIQLERPCPKRYFEFSAAQIEKKKTLGSGAFGEVFLGEVNAIGIKDMPVAVKSLLKDAPNSNELSERMLEEARIMLTLNHEHVLEIYGWAIDKKPFMLLMELMEGGSLDNFLINHFDGSNDTRLVKFALEAAKGIAYLHEMNVLHRDVAARNCLLTADLTLKVADLGLATTGTWYYMKSAEKLPTRYLSPETLSMFVFVQASDCFALGNLVYEIFSGGLMPFEDFNSADAREKILTGETNSFDETRAPPALRSFVEKNLWTYMMRDRKDMQTTVEYLKGIYKACKKVEGGPKTLTQETEMSIAKEEGEPVNKEVTVKIRRRKPVSRAEIMEDICPTQEETAANKD</sequence>
<dbReference type="EMBL" id="CAJGYM010000069">
    <property type="protein sequence ID" value="CAD6196228.1"/>
    <property type="molecule type" value="Genomic_DNA"/>
</dbReference>
<evidence type="ECO:0000256" key="3">
    <source>
        <dbReference type="ARBA" id="ARBA00022741"/>
    </source>
</evidence>
<feature type="compositionally biased region" description="Polar residues" evidence="10">
    <location>
        <begin position="23"/>
        <end position="50"/>
    </location>
</feature>
<dbReference type="Proteomes" id="UP000835052">
    <property type="component" value="Unassembled WGS sequence"/>
</dbReference>
<feature type="domain" description="Protein kinase" evidence="12">
    <location>
        <begin position="341"/>
        <end position="598"/>
    </location>
</feature>
<reference evidence="13" key="1">
    <citation type="submission" date="2020-10" db="EMBL/GenBank/DDBJ databases">
        <authorList>
            <person name="Kikuchi T."/>
        </authorList>
    </citation>
    <scope>NUCLEOTIDE SEQUENCE</scope>
    <source>
        <strain evidence="13">NKZ352</strain>
    </source>
</reference>
<evidence type="ECO:0000256" key="10">
    <source>
        <dbReference type="SAM" id="MobiDB-lite"/>
    </source>
</evidence>
<name>A0A8S1HKK8_9PELO</name>
<dbReference type="InterPro" id="IPR020635">
    <property type="entry name" value="Tyr_kinase_cat_dom"/>
</dbReference>
<dbReference type="SUPFAM" id="SSF56112">
    <property type="entry name" value="Protein kinase-like (PK-like)"/>
    <property type="match status" value="1"/>
</dbReference>
<evidence type="ECO:0000256" key="8">
    <source>
        <dbReference type="PROSITE-ProRule" id="PRU00191"/>
    </source>
</evidence>
<dbReference type="Gene3D" id="1.10.510.10">
    <property type="entry name" value="Transferase(Phosphotransferase) domain 1"/>
    <property type="match status" value="1"/>
</dbReference>
<keyword evidence="8" id="KW-0727">SH2 domain</keyword>
<comment type="catalytic activity">
    <reaction evidence="7">
        <text>L-tyrosyl-[protein] + ATP = O-phospho-L-tyrosyl-[protein] + ADP + H(+)</text>
        <dbReference type="Rhea" id="RHEA:10596"/>
        <dbReference type="Rhea" id="RHEA-COMP:10136"/>
        <dbReference type="Rhea" id="RHEA-COMP:20101"/>
        <dbReference type="ChEBI" id="CHEBI:15378"/>
        <dbReference type="ChEBI" id="CHEBI:30616"/>
        <dbReference type="ChEBI" id="CHEBI:46858"/>
        <dbReference type="ChEBI" id="CHEBI:61978"/>
        <dbReference type="ChEBI" id="CHEBI:456216"/>
        <dbReference type="EC" id="2.7.10.2"/>
    </reaction>
</comment>
<dbReference type="OrthoDB" id="5842315at2759"/>
<feature type="binding site" evidence="9">
    <location>
        <position position="373"/>
    </location>
    <ligand>
        <name>ATP</name>
        <dbReference type="ChEBI" id="CHEBI:30616"/>
    </ligand>
</feature>
<dbReference type="GO" id="GO:0004715">
    <property type="term" value="F:non-membrane spanning protein tyrosine kinase activity"/>
    <property type="evidence" value="ECO:0007669"/>
    <property type="project" value="UniProtKB-EC"/>
</dbReference>
<organism evidence="13 14">
    <name type="scientific">Caenorhabditis auriculariae</name>
    <dbReference type="NCBI Taxonomy" id="2777116"/>
    <lineage>
        <taxon>Eukaryota</taxon>
        <taxon>Metazoa</taxon>
        <taxon>Ecdysozoa</taxon>
        <taxon>Nematoda</taxon>
        <taxon>Chromadorea</taxon>
        <taxon>Rhabditida</taxon>
        <taxon>Rhabditina</taxon>
        <taxon>Rhabditomorpha</taxon>
        <taxon>Rhabditoidea</taxon>
        <taxon>Rhabditidae</taxon>
        <taxon>Peloderinae</taxon>
        <taxon>Caenorhabditis</taxon>
    </lineage>
</organism>
<dbReference type="AlphaFoldDB" id="A0A8S1HKK8"/>
<evidence type="ECO:0000256" key="2">
    <source>
        <dbReference type="ARBA" id="ARBA00022679"/>
    </source>
</evidence>
<evidence type="ECO:0000256" key="5">
    <source>
        <dbReference type="ARBA" id="ARBA00022840"/>
    </source>
</evidence>
<dbReference type="InterPro" id="IPR000980">
    <property type="entry name" value="SH2"/>
</dbReference>
<dbReference type="InterPro" id="IPR036860">
    <property type="entry name" value="SH2_dom_sf"/>
</dbReference>
<dbReference type="InterPro" id="IPR008266">
    <property type="entry name" value="Tyr_kinase_AS"/>
</dbReference>
<proteinExistence type="predicted"/>
<keyword evidence="5 9" id="KW-0067">ATP-binding</keyword>
<dbReference type="SUPFAM" id="SSF55550">
    <property type="entry name" value="SH2 domain"/>
    <property type="match status" value="1"/>
</dbReference>
<evidence type="ECO:0000256" key="9">
    <source>
        <dbReference type="PROSITE-ProRule" id="PRU10141"/>
    </source>
</evidence>
<comment type="caution">
    <text evidence="13">The sequence shown here is derived from an EMBL/GenBank/DDBJ whole genome shotgun (WGS) entry which is preliminary data.</text>
</comment>
<keyword evidence="3 9" id="KW-0547">Nucleotide-binding</keyword>
<dbReference type="Gene3D" id="3.30.505.10">
    <property type="entry name" value="SH2 domain"/>
    <property type="match status" value="1"/>
</dbReference>
<dbReference type="PROSITE" id="PS00107">
    <property type="entry name" value="PROTEIN_KINASE_ATP"/>
    <property type="match status" value="1"/>
</dbReference>
<keyword evidence="2" id="KW-0808">Transferase</keyword>
<dbReference type="InterPro" id="IPR050198">
    <property type="entry name" value="Non-receptor_tyrosine_kinases"/>
</dbReference>
<evidence type="ECO:0000259" key="11">
    <source>
        <dbReference type="PROSITE" id="PS50001"/>
    </source>
</evidence>
<feature type="region of interest" description="Disordered" evidence="10">
    <location>
        <begin position="23"/>
        <end position="56"/>
    </location>
</feature>
<dbReference type="PRINTS" id="PR00109">
    <property type="entry name" value="TYRKINASE"/>
</dbReference>
<dbReference type="EC" id="2.7.10.2" evidence="1"/>
<accession>A0A8S1HKK8</accession>
<evidence type="ECO:0000259" key="12">
    <source>
        <dbReference type="PROSITE" id="PS50011"/>
    </source>
</evidence>
<dbReference type="InterPro" id="IPR000719">
    <property type="entry name" value="Prot_kinase_dom"/>
</dbReference>
<dbReference type="SMART" id="SM00219">
    <property type="entry name" value="TyrKc"/>
    <property type="match status" value="1"/>
</dbReference>
<dbReference type="PROSITE" id="PS50011">
    <property type="entry name" value="PROTEIN_KINASE_DOM"/>
    <property type="match status" value="1"/>
</dbReference>
<evidence type="ECO:0000256" key="6">
    <source>
        <dbReference type="ARBA" id="ARBA00023137"/>
    </source>
</evidence>
<dbReference type="InterPro" id="IPR001245">
    <property type="entry name" value="Ser-Thr/Tyr_kinase_cat_dom"/>
</dbReference>
<gene>
    <name evidence="13" type="ORF">CAUJ_LOCUS12143</name>
</gene>
<evidence type="ECO:0000256" key="1">
    <source>
        <dbReference type="ARBA" id="ARBA00011903"/>
    </source>
</evidence>
<evidence type="ECO:0000256" key="4">
    <source>
        <dbReference type="ARBA" id="ARBA00022777"/>
    </source>
</evidence>
<evidence type="ECO:0000313" key="14">
    <source>
        <dbReference type="Proteomes" id="UP000835052"/>
    </source>
</evidence>
<dbReference type="Pfam" id="PF07714">
    <property type="entry name" value="PK_Tyr_Ser-Thr"/>
    <property type="match status" value="1"/>
</dbReference>
<dbReference type="PANTHER" id="PTHR24418">
    <property type="entry name" value="TYROSINE-PROTEIN KINASE"/>
    <property type="match status" value="1"/>
</dbReference>
<evidence type="ECO:0000313" key="13">
    <source>
        <dbReference type="EMBL" id="CAD6196228.1"/>
    </source>
</evidence>
<keyword evidence="4" id="KW-0418">Kinase</keyword>